<dbReference type="EMBL" id="QRUY01000025">
    <property type="protein sequence ID" value="RGS05935.1"/>
    <property type="molecule type" value="Genomic_DNA"/>
</dbReference>
<accession>A0A3E4MQG0</accession>
<evidence type="ECO:0000313" key="2">
    <source>
        <dbReference type="EMBL" id="RGK51937.1"/>
    </source>
</evidence>
<evidence type="ECO:0000313" key="5">
    <source>
        <dbReference type="Proteomes" id="UP000285750"/>
    </source>
</evidence>
<dbReference type="InterPro" id="IPR032333">
    <property type="entry name" value="DUF4857"/>
</dbReference>
<keyword evidence="4" id="KW-1185">Reference proteome</keyword>
<proteinExistence type="predicted"/>
<dbReference type="AlphaFoldDB" id="A0A3E4MQG0"/>
<dbReference type="EMBL" id="QSQT01000036">
    <property type="protein sequence ID" value="RGK51937.1"/>
    <property type="molecule type" value="Genomic_DNA"/>
</dbReference>
<keyword evidence="1" id="KW-0472">Membrane</keyword>
<keyword evidence="1" id="KW-0812">Transmembrane</keyword>
<evidence type="ECO:0000256" key="1">
    <source>
        <dbReference type="SAM" id="Phobius"/>
    </source>
</evidence>
<dbReference type="Proteomes" id="UP000285750">
    <property type="component" value="Unassembled WGS sequence"/>
</dbReference>
<sequence>MKYKSLIFSIILVSVTLLASWTVPALVQKMTDDSHSYPLMYYSARLKELCVIDFREHKNSFYDIHGNEYPRAQYDSLLPLLNYRQLAMEGQLPDSLEGQAIDVKILRSKQVMFRFRPVDVFSPQPAMGVLLEAMPKRGNLTLPGDYFRMDRELTFVDAQSNSVNRQKSEIFTKELIKKGFSFPVKAYWGNPTVRKPYEEGYFCLDSKGALFHLKMVNGRPFVKDTGIGSQLGIKWFVMSETSDKRFYGYLFGEKGEMGLLESTDEGGYRFLPFDIRPIDITKDEISILGNLLYWTVRVSDAEGVDCYGLDAVTLQSLSSYHQDRKRVLWDELSEWLLPFRFSPSSEANSFVNLYAGNLSSKGLAVSFFLALLTFFLCRNKVSLYRRILMALCVCAAGLSGIVALLFLPWNKYE</sequence>
<dbReference type="RefSeq" id="WP_117673908.1">
    <property type="nucleotide sequence ID" value="NZ_CABOGR010000036.1"/>
</dbReference>
<keyword evidence="1" id="KW-1133">Transmembrane helix</keyword>
<reference evidence="4 5" key="1">
    <citation type="submission" date="2018-08" db="EMBL/GenBank/DDBJ databases">
        <title>A genome reference for cultivated species of the human gut microbiota.</title>
        <authorList>
            <person name="Zou Y."/>
            <person name="Xue W."/>
            <person name="Luo G."/>
        </authorList>
    </citation>
    <scope>NUCLEOTIDE SEQUENCE [LARGE SCALE GENOMIC DNA]</scope>
    <source>
        <strain evidence="3 5">AF24-16AC</strain>
        <strain evidence="2 4">TF10-3AC</strain>
    </source>
</reference>
<name>A0A3E4MQG0_9BACT</name>
<dbReference type="Proteomes" id="UP000260862">
    <property type="component" value="Unassembled WGS sequence"/>
</dbReference>
<comment type="caution">
    <text evidence="2">The sequence shown here is derived from an EMBL/GenBank/DDBJ whole genome shotgun (WGS) entry which is preliminary data.</text>
</comment>
<gene>
    <name evidence="3" type="ORF">DWY14_11310</name>
    <name evidence="2" type="ORF">DXD04_14505</name>
</gene>
<feature type="transmembrane region" description="Helical" evidence="1">
    <location>
        <begin position="358"/>
        <end position="376"/>
    </location>
</feature>
<evidence type="ECO:0000313" key="3">
    <source>
        <dbReference type="EMBL" id="RGS05935.1"/>
    </source>
</evidence>
<protein>
    <submittedName>
        <fullName evidence="2">DUF4857 domain-containing protein</fullName>
    </submittedName>
</protein>
<feature type="transmembrane region" description="Helical" evidence="1">
    <location>
        <begin position="388"/>
        <end position="409"/>
    </location>
</feature>
<dbReference type="Pfam" id="PF16149">
    <property type="entry name" value="DUF4857"/>
    <property type="match status" value="1"/>
</dbReference>
<evidence type="ECO:0000313" key="4">
    <source>
        <dbReference type="Proteomes" id="UP000260862"/>
    </source>
</evidence>
<organism evidence="2 4">
    <name type="scientific">Phocaeicola plebeius</name>
    <dbReference type="NCBI Taxonomy" id="310297"/>
    <lineage>
        <taxon>Bacteria</taxon>
        <taxon>Pseudomonadati</taxon>
        <taxon>Bacteroidota</taxon>
        <taxon>Bacteroidia</taxon>
        <taxon>Bacteroidales</taxon>
        <taxon>Bacteroidaceae</taxon>
        <taxon>Phocaeicola</taxon>
    </lineage>
</organism>